<sequence length="551" mass="60249">RPGTRYIATAKNSDEAVRLIPFEFSTTQAYIIEVGDEYFRFYRNGGQIQNDAGTAPYEISTPYDTDAGTNLFELHFIQSADTMYIVHPDYAPRTLTRTGHTDFSLAEIEFERGPFLDENATLTTVTPTGFTIDAVDTSAETFSIADDGDLSGIFDVGENFIVSSSTGSGTTFTVSTATFASPTTTITVTGDITDSTTGENIIVVEGTCTLTASSDTFNTASHTGALWKVTHTADAVKVSGSFSNSASEQNSDSVPMQLNRKFDFTTHGTWTGDVSLQRSYNGGKTWKDVLPVHYENDGNRQFSDSETVDDAIYRVHVDAGGEGIDSGTLKYNLIARSHDIDGVVKLTNIISATTATGTVQNLFGAILNTERWAEGAWSLDEGYPATVAFYEERIAYAATNNNPQTVWLSQTGDWPNFLAGNLDSDSISYTLAADQVNVIRWLSPQEWLLIGTIGGEWKLGSGNNEDPLTPTQIVVKRQSNYGSAYLQSTMVNNVILYVQRHARKVRELVFSIETESWLSPDLTILSEHVTDSGITQLAFQRAPDPILWCTT</sequence>
<gene>
    <name evidence="1" type="ORF">LCGC14_2360760</name>
</gene>
<dbReference type="AlphaFoldDB" id="A0A0F9EJ68"/>
<reference evidence="1" key="1">
    <citation type="journal article" date="2015" name="Nature">
        <title>Complex archaea that bridge the gap between prokaryotes and eukaryotes.</title>
        <authorList>
            <person name="Spang A."/>
            <person name="Saw J.H."/>
            <person name="Jorgensen S.L."/>
            <person name="Zaremba-Niedzwiedzka K."/>
            <person name="Martijn J."/>
            <person name="Lind A.E."/>
            <person name="van Eijk R."/>
            <person name="Schleper C."/>
            <person name="Guy L."/>
            <person name="Ettema T.J."/>
        </authorList>
    </citation>
    <scope>NUCLEOTIDE SEQUENCE</scope>
</reference>
<accession>A0A0F9EJ68</accession>
<evidence type="ECO:0000313" key="1">
    <source>
        <dbReference type="EMBL" id="KKL44930.1"/>
    </source>
</evidence>
<protein>
    <submittedName>
        <fullName evidence="1">Uncharacterized protein</fullName>
    </submittedName>
</protein>
<proteinExistence type="predicted"/>
<feature type="non-terminal residue" evidence="1">
    <location>
        <position position="1"/>
    </location>
</feature>
<comment type="caution">
    <text evidence="1">The sequence shown here is derived from an EMBL/GenBank/DDBJ whole genome shotgun (WGS) entry which is preliminary data.</text>
</comment>
<name>A0A0F9EJ68_9ZZZZ</name>
<organism evidence="1">
    <name type="scientific">marine sediment metagenome</name>
    <dbReference type="NCBI Taxonomy" id="412755"/>
    <lineage>
        <taxon>unclassified sequences</taxon>
        <taxon>metagenomes</taxon>
        <taxon>ecological metagenomes</taxon>
    </lineage>
</organism>
<dbReference type="EMBL" id="LAZR01034572">
    <property type="protein sequence ID" value="KKL44930.1"/>
    <property type="molecule type" value="Genomic_DNA"/>
</dbReference>
<feature type="non-terminal residue" evidence="1">
    <location>
        <position position="551"/>
    </location>
</feature>